<evidence type="ECO:0000313" key="3">
    <source>
        <dbReference type="Proteomes" id="UP001500954"/>
    </source>
</evidence>
<sequence length="257" mass="29307">MIKKLISATIMVSLMFGAILTVAAQDNSEDYKMWETVMLTPDNTKLKVLGEHMRKHNATFHDEGAYKATVYNISTGPNAGSIIWDMGPMKFSDNDSRPGEGAHDDDWRDNVMPYIKKVHSIEYWKQDDDLSNTSMLDGDSAKYPILFVRYAEIAKGVSVSSVKAFYKKISETVKAMEGVNPWGVYYNEFRQGDLGRHIATVGFFKEWAEFDEDNEFKATFLKVHGDDSWDAFLDLADQVLTNSWDEIWVYNAYLSGR</sequence>
<organism evidence="2 3">
    <name type="scientific">Snuella lapsa</name>
    <dbReference type="NCBI Taxonomy" id="870481"/>
    <lineage>
        <taxon>Bacteria</taxon>
        <taxon>Pseudomonadati</taxon>
        <taxon>Bacteroidota</taxon>
        <taxon>Flavobacteriia</taxon>
        <taxon>Flavobacteriales</taxon>
        <taxon>Flavobacteriaceae</taxon>
        <taxon>Snuella</taxon>
    </lineage>
</organism>
<name>A0ABP6X018_9FLAO</name>
<keyword evidence="1" id="KW-0732">Signal</keyword>
<feature type="signal peptide" evidence="1">
    <location>
        <begin position="1"/>
        <end position="23"/>
    </location>
</feature>
<proteinExistence type="predicted"/>
<protein>
    <submittedName>
        <fullName evidence="2">Uncharacterized protein</fullName>
    </submittedName>
</protein>
<feature type="chain" id="PRO_5045043399" evidence="1">
    <location>
        <begin position="24"/>
        <end position="257"/>
    </location>
</feature>
<comment type="caution">
    <text evidence="2">The sequence shown here is derived from an EMBL/GenBank/DDBJ whole genome shotgun (WGS) entry which is preliminary data.</text>
</comment>
<reference evidence="3" key="1">
    <citation type="journal article" date="2019" name="Int. J. Syst. Evol. Microbiol.">
        <title>The Global Catalogue of Microorganisms (GCM) 10K type strain sequencing project: providing services to taxonomists for standard genome sequencing and annotation.</title>
        <authorList>
            <consortium name="The Broad Institute Genomics Platform"/>
            <consortium name="The Broad Institute Genome Sequencing Center for Infectious Disease"/>
            <person name="Wu L."/>
            <person name="Ma J."/>
        </authorList>
    </citation>
    <scope>NUCLEOTIDE SEQUENCE [LARGE SCALE GENOMIC DNA]</scope>
    <source>
        <strain evidence="3">JCM 17111</strain>
    </source>
</reference>
<dbReference type="EMBL" id="BAABCY010000016">
    <property type="protein sequence ID" value="GAA3557366.1"/>
    <property type="molecule type" value="Genomic_DNA"/>
</dbReference>
<gene>
    <name evidence="2" type="ORF">GCM10022395_05860</name>
</gene>
<evidence type="ECO:0000256" key="1">
    <source>
        <dbReference type="SAM" id="SignalP"/>
    </source>
</evidence>
<keyword evidence="3" id="KW-1185">Reference proteome</keyword>
<dbReference type="Proteomes" id="UP001500954">
    <property type="component" value="Unassembled WGS sequence"/>
</dbReference>
<accession>A0ABP6X018</accession>
<dbReference type="RefSeq" id="WP_345004289.1">
    <property type="nucleotide sequence ID" value="NZ_BAABCY010000016.1"/>
</dbReference>
<evidence type="ECO:0000313" key="2">
    <source>
        <dbReference type="EMBL" id="GAA3557366.1"/>
    </source>
</evidence>